<reference evidence="2 3" key="1">
    <citation type="submission" date="2019-06" db="EMBL/GenBank/DDBJ databases">
        <title>Persicimonas caeni gen. nov., sp. nov., a predatory bacterium isolated from solar saltern.</title>
        <authorList>
            <person name="Wang S."/>
        </authorList>
    </citation>
    <scope>NUCLEOTIDE SEQUENCE [LARGE SCALE GENOMIC DNA]</scope>
    <source>
        <strain evidence="2 3">YN101</strain>
    </source>
</reference>
<keyword evidence="1" id="KW-0472">Membrane</keyword>
<organism evidence="2 3">
    <name type="scientific">Persicimonas caeni</name>
    <dbReference type="NCBI Taxonomy" id="2292766"/>
    <lineage>
        <taxon>Bacteria</taxon>
        <taxon>Deltaproteobacteria</taxon>
        <taxon>Bradymonadales</taxon>
        <taxon>Bradymonadaceae</taxon>
        <taxon>Persicimonas</taxon>
    </lineage>
</organism>
<proteinExistence type="predicted"/>
<protein>
    <submittedName>
        <fullName evidence="2">Uncharacterized protein</fullName>
    </submittedName>
</protein>
<dbReference type="EMBL" id="CP041186">
    <property type="protein sequence ID" value="QDG54217.1"/>
    <property type="molecule type" value="Genomic_DNA"/>
</dbReference>
<evidence type="ECO:0000313" key="2">
    <source>
        <dbReference type="EMBL" id="QDG54217.1"/>
    </source>
</evidence>
<evidence type="ECO:0000256" key="1">
    <source>
        <dbReference type="SAM" id="Phobius"/>
    </source>
</evidence>
<feature type="transmembrane region" description="Helical" evidence="1">
    <location>
        <begin position="142"/>
        <end position="160"/>
    </location>
</feature>
<keyword evidence="1" id="KW-0812">Transmembrane</keyword>
<feature type="transmembrane region" description="Helical" evidence="1">
    <location>
        <begin position="255"/>
        <end position="275"/>
    </location>
</feature>
<dbReference type="AlphaFoldDB" id="A0A4Y6Q213"/>
<evidence type="ECO:0000313" key="3">
    <source>
        <dbReference type="Proteomes" id="UP000315995"/>
    </source>
</evidence>
<accession>A0A4Y6Q213</accession>
<accession>A0A5B8YE01</accession>
<dbReference type="Proteomes" id="UP000315995">
    <property type="component" value="Chromosome"/>
</dbReference>
<keyword evidence="1" id="KW-1133">Transmembrane helix</keyword>
<keyword evidence="3" id="KW-1185">Reference proteome</keyword>
<sequence>MAGGNSGLFLLHAGHWGALSAALVSLLVAAGLSSSEGWAKDASRKTPGMGVGVVLASLTIAAWMIGSLRGGPEGIAWSVPLASEAGGVTWQIPPSAALPQGLWLEAVAELAWMGPLLIAAAVLGVVTGLATRFKAGRRASALGWFVTGAVALSGVAGLLSSRTGASLPDPAPYRETASTVLGGIQGAPMLIQQGSFVSEGGVFVPLGDIAPELGMLVAAALIALLAGVFSLRVHWPGSAGEGAERTAMGLHARDYALRGVVFGWLAWLLVTLIHWNHFGAVGVGSPAEWSAVGFLALATGVLLLSWSRRNGRSDRIIRELAPGVMFGLLLFGIATGVVFDAPFGLSIAF</sequence>
<feature type="transmembrane region" description="Helical" evidence="1">
    <location>
        <begin position="15"/>
        <end position="34"/>
    </location>
</feature>
<feature type="transmembrane region" description="Helical" evidence="1">
    <location>
        <begin position="287"/>
        <end position="307"/>
    </location>
</feature>
<feature type="transmembrane region" description="Helical" evidence="1">
    <location>
        <begin position="213"/>
        <end position="235"/>
    </location>
</feature>
<dbReference type="RefSeq" id="WP_141200661.1">
    <property type="nucleotide sequence ID" value="NZ_CP041186.1"/>
</dbReference>
<gene>
    <name evidence="2" type="ORF">FIV42_26780</name>
</gene>
<feature type="transmembrane region" description="Helical" evidence="1">
    <location>
        <begin position="319"/>
        <end position="339"/>
    </location>
</feature>
<name>A0A4Y6Q213_PERCE</name>
<feature type="transmembrane region" description="Helical" evidence="1">
    <location>
        <begin position="46"/>
        <end position="65"/>
    </location>
</feature>
<feature type="transmembrane region" description="Helical" evidence="1">
    <location>
        <begin position="110"/>
        <end position="130"/>
    </location>
</feature>